<organism evidence="2 3">
    <name type="scientific">Oryzias latipes</name>
    <name type="common">Japanese rice fish</name>
    <name type="synonym">Japanese killifish</name>
    <dbReference type="NCBI Taxonomy" id="8090"/>
    <lineage>
        <taxon>Eukaryota</taxon>
        <taxon>Metazoa</taxon>
        <taxon>Chordata</taxon>
        <taxon>Craniata</taxon>
        <taxon>Vertebrata</taxon>
        <taxon>Euteleostomi</taxon>
        <taxon>Actinopterygii</taxon>
        <taxon>Neopterygii</taxon>
        <taxon>Teleostei</taxon>
        <taxon>Neoteleostei</taxon>
        <taxon>Acanthomorphata</taxon>
        <taxon>Ovalentaria</taxon>
        <taxon>Atherinomorphae</taxon>
        <taxon>Beloniformes</taxon>
        <taxon>Adrianichthyidae</taxon>
        <taxon>Oryziinae</taxon>
        <taxon>Oryzias</taxon>
    </lineage>
</organism>
<feature type="region of interest" description="Disordered" evidence="1">
    <location>
        <begin position="192"/>
        <end position="251"/>
    </location>
</feature>
<feature type="compositionally biased region" description="Basic and acidic residues" evidence="1">
    <location>
        <begin position="465"/>
        <end position="476"/>
    </location>
</feature>
<feature type="region of interest" description="Disordered" evidence="1">
    <location>
        <begin position="325"/>
        <end position="432"/>
    </location>
</feature>
<reference evidence="2 3" key="2">
    <citation type="submission" date="2017-04" db="EMBL/GenBank/DDBJ databases">
        <title>CpG methylation of centromeres and impact of large insertions on vertebrate speciation.</title>
        <authorList>
            <person name="Ichikawa K."/>
            <person name="Yoshimura J."/>
            <person name="Morishita S."/>
        </authorList>
    </citation>
    <scope>NUCLEOTIDE SEQUENCE</scope>
    <source>
        <strain evidence="2 3">HNI</strain>
    </source>
</reference>
<dbReference type="InterPro" id="IPR043442">
    <property type="entry name" value="Perm1"/>
</dbReference>
<feature type="region of interest" description="Disordered" evidence="1">
    <location>
        <begin position="520"/>
        <end position="547"/>
    </location>
</feature>
<feature type="compositionally biased region" description="Basic and acidic residues" evidence="1">
    <location>
        <begin position="422"/>
        <end position="431"/>
    </location>
</feature>
<dbReference type="PANTHER" id="PTHR47282:SF1">
    <property type="entry name" value="PGC-1 AND ERR-INDUCED REGULATOR IN MUSCLE PROTEIN 1"/>
    <property type="match status" value="1"/>
</dbReference>
<feature type="compositionally biased region" description="Polar residues" evidence="1">
    <location>
        <begin position="212"/>
        <end position="226"/>
    </location>
</feature>
<feature type="compositionally biased region" description="Polar residues" evidence="1">
    <location>
        <begin position="161"/>
        <end position="173"/>
    </location>
</feature>
<dbReference type="Proteomes" id="UP000265180">
    <property type="component" value="Chromosome 5"/>
</dbReference>
<feature type="compositionally biased region" description="Basic and acidic residues" evidence="1">
    <location>
        <begin position="227"/>
        <end position="243"/>
    </location>
</feature>
<dbReference type="AlphaFoldDB" id="A0A3P9K429"/>
<dbReference type="PANTHER" id="PTHR47282">
    <property type="entry name" value="PGC-1 AND ERR-INDUCED REGULATOR IN MUSCLE PROTEIN 1"/>
    <property type="match status" value="1"/>
</dbReference>
<feature type="region of interest" description="Disordered" evidence="1">
    <location>
        <begin position="462"/>
        <end position="506"/>
    </location>
</feature>
<feature type="region of interest" description="Disordered" evidence="1">
    <location>
        <begin position="36"/>
        <end position="82"/>
    </location>
</feature>
<feature type="region of interest" description="Disordered" evidence="1">
    <location>
        <begin position="889"/>
        <end position="909"/>
    </location>
</feature>
<evidence type="ECO:0000256" key="1">
    <source>
        <dbReference type="SAM" id="MobiDB-lite"/>
    </source>
</evidence>
<reference key="1">
    <citation type="journal article" date="2007" name="Nature">
        <title>The medaka draft genome and insights into vertebrate genome evolution.</title>
        <authorList>
            <person name="Kasahara M."/>
            <person name="Naruse K."/>
            <person name="Sasaki S."/>
            <person name="Nakatani Y."/>
            <person name="Qu W."/>
            <person name="Ahsan B."/>
            <person name="Yamada T."/>
            <person name="Nagayasu Y."/>
            <person name="Doi K."/>
            <person name="Kasai Y."/>
            <person name="Jindo T."/>
            <person name="Kobayashi D."/>
            <person name="Shimada A."/>
            <person name="Toyoda A."/>
            <person name="Kuroki Y."/>
            <person name="Fujiyama A."/>
            <person name="Sasaki T."/>
            <person name="Shimizu A."/>
            <person name="Asakawa S."/>
            <person name="Shimizu N."/>
            <person name="Hashimoto S."/>
            <person name="Yang J."/>
            <person name="Lee Y."/>
            <person name="Matsushima K."/>
            <person name="Sugano S."/>
            <person name="Sakaizumi M."/>
            <person name="Narita T."/>
            <person name="Ohishi K."/>
            <person name="Haga S."/>
            <person name="Ohta F."/>
            <person name="Nomoto H."/>
            <person name="Nogata K."/>
            <person name="Morishita T."/>
            <person name="Endo T."/>
            <person name="Shin-I T."/>
            <person name="Takeda H."/>
            <person name="Morishita S."/>
            <person name="Kohara Y."/>
        </authorList>
    </citation>
    <scope>NUCLEOTIDE SEQUENCE [LARGE SCALE GENOMIC DNA]</scope>
    <source>
        <strain>Hd-rR</strain>
    </source>
</reference>
<dbReference type="Ensembl" id="ENSORLT00020010088.1">
    <property type="protein sequence ID" value="ENSORLP00020003157.1"/>
    <property type="gene ID" value="ENSORLG00020003934.1"/>
</dbReference>
<feature type="compositionally biased region" description="Polar residues" evidence="1">
    <location>
        <begin position="522"/>
        <end position="546"/>
    </location>
</feature>
<feature type="compositionally biased region" description="Polar residues" evidence="1">
    <location>
        <begin position="334"/>
        <end position="361"/>
    </location>
</feature>
<reference evidence="2" key="4">
    <citation type="submission" date="2025-09" db="UniProtKB">
        <authorList>
            <consortium name="Ensembl"/>
        </authorList>
    </citation>
    <scope>IDENTIFICATION</scope>
    <source>
        <strain evidence="2">HNI</strain>
    </source>
</reference>
<feature type="compositionally biased region" description="Polar residues" evidence="1">
    <location>
        <begin position="46"/>
        <end position="58"/>
    </location>
</feature>
<proteinExistence type="predicted"/>
<evidence type="ECO:0000313" key="2">
    <source>
        <dbReference type="Ensembl" id="ENSORLP00020003157.1"/>
    </source>
</evidence>
<feature type="compositionally biased region" description="Basic residues" evidence="1">
    <location>
        <begin position="197"/>
        <end position="211"/>
    </location>
</feature>
<feature type="compositionally biased region" description="Polar residues" evidence="1">
    <location>
        <begin position="385"/>
        <end position="398"/>
    </location>
</feature>
<dbReference type="GO" id="GO:0006355">
    <property type="term" value="P:regulation of DNA-templated transcription"/>
    <property type="evidence" value="ECO:0007669"/>
    <property type="project" value="InterPro"/>
</dbReference>
<reference evidence="2" key="3">
    <citation type="submission" date="2025-08" db="UniProtKB">
        <authorList>
            <consortium name="Ensembl"/>
        </authorList>
    </citation>
    <scope>IDENTIFICATION</scope>
    <source>
        <strain evidence="2">HNI</strain>
    </source>
</reference>
<protein>
    <submittedName>
        <fullName evidence="2">Uncharacterized protein</fullName>
    </submittedName>
</protein>
<feature type="region of interest" description="Disordered" evidence="1">
    <location>
        <begin position="103"/>
        <end position="177"/>
    </location>
</feature>
<evidence type="ECO:0000313" key="3">
    <source>
        <dbReference type="Proteomes" id="UP000265180"/>
    </source>
</evidence>
<accession>A0A3P9K429</accession>
<name>A0A3P9K429_ORYLA</name>
<sequence length="981" mass="105214">MDDLDHSIHIAENDWSTFCDESEECELRQPSLAYPDDCSLSDAEDSGNSTSVVQQLTQRGPDANCDGRESNTTEGTVSEQPDKSGCVLDVATRVKLVETCGWRPGGDAFSAEETDSEGTIKTGTGALQADSINNQSSGAGKDDYLQTKSDQNSPRELDPTPCNQDLQNVNEPGTTGMMEVKVEKDRWFVTVNEKPWRQRGHPSTLKKKRQQKSTNEGSRLRSSGSNADKEKTKTESNVIKDTELNQSQSLGNKQTVSLVEKRAVFQEETTNTCKPSSTAWTLMEDKLCHESEDFFSHSSEAAQSAEDSSLHHLFMENQLFQSSLLLPGDGLEPSSANNSDQTNGRQMHSSDRTLSSTSTAGADTPLACSSAAQETSDGRGEDAARTNNRHSGTQSPPTESLPAAPPGDGLDPAQVLAPAPDSPERHARAEGNTRPVYAISTFWDHMEKLTINDILHLRMGASRAPRQDPEGPHGDDVTDAGDTADSDYFTQSDESKPEQAGCEFSTSDFEEEYWQHVGAGRNVSSDSDSETQQSCFVSGDDTNSEGGATPVPLEEVPGQHLDSQEPQTFFMGPQQMKKSKSFFNISSLVEEASPLLSLLDNNGGSLSLCTFQNFEENKDFIVNSLEAPVCSPLFCMDVPPIHHQMSFSETFQYFFTDTEAKVQLYDPEGISVTPAFCCTCSAFIEHLPQIPVQGCRENPIPIFSTVRHLTFPKQSYAPMNSDGQELEKVSPISTASYSVLQAGPHGASAADVGGSCWWRSLQSLRLIGFLDKGSIWSGRSGVWNFPAAAPGGGRAFPASPEAFRGDEEPQKVTQTFWTTNGRGVWTYRADWLAWLAMLTTEGSGEGLRGGGGGLSASSASSSGSSLIRTCDPAAAAGAELGDSLKGAGGRAGWRLGTGPTEDVSGGRGGCEDAASFPEWPCALEMTGSWAGSGFTGGGWDMSWRGGGGAPGGCWLGRELRGFRAGRGGRLEGIWGKGAADG</sequence>